<dbReference type="PANTHER" id="PTHR43280:SF29">
    <property type="entry name" value="ARAC-FAMILY TRANSCRIPTIONAL REGULATOR"/>
    <property type="match status" value="1"/>
</dbReference>
<dbReference type="EMBL" id="JAUEIF010000011">
    <property type="protein sequence ID" value="MDN0026032.1"/>
    <property type="molecule type" value="Genomic_DNA"/>
</dbReference>
<evidence type="ECO:0000313" key="5">
    <source>
        <dbReference type="EMBL" id="MDN0023689.1"/>
    </source>
</evidence>
<protein>
    <submittedName>
        <fullName evidence="6">AraC family transcriptional regulator</fullName>
    </submittedName>
</protein>
<dbReference type="Proteomes" id="UP001168478">
    <property type="component" value="Unassembled WGS sequence"/>
</dbReference>
<dbReference type="SUPFAM" id="SSF46689">
    <property type="entry name" value="Homeodomain-like"/>
    <property type="match status" value="1"/>
</dbReference>
<keyword evidence="2" id="KW-0238">DNA-binding</keyword>
<reference evidence="6" key="2">
    <citation type="submission" date="2023-08" db="EMBL/GenBank/DDBJ databases">
        <title>Identification and characterization of horizontal gene transfer across gut microbiota members of farm animals based on homology search.</title>
        <authorList>
            <person name="Schwarzerova J."/>
            <person name="Nykrynova M."/>
            <person name="Jureckova K."/>
            <person name="Cejkova D."/>
            <person name="Rychlik I."/>
        </authorList>
    </citation>
    <scope>NUCLEOTIDE SEQUENCE</scope>
    <source>
        <strain evidence="6">ET15</strain>
        <strain evidence="5">ET37</strain>
    </source>
</reference>
<dbReference type="AlphaFoldDB" id="A0AAW7JMI6"/>
<evidence type="ECO:0000313" key="6">
    <source>
        <dbReference type="EMBL" id="MDN0026032.1"/>
    </source>
</evidence>
<dbReference type="GO" id="GO:0003700">
    <property type="term" value="F:DNA-binding transcription factor activity"/>
    <property type="evidence" value="ECO:0007669"/>
    <property type="project" value="InterPro"/>
</dbReference>
<keyword evidence="1" id="KW-0805">Transcription regulation</keyword>
<dbReference type="PROSITE" id="PS01124">
    <property type="entry name" value="HTH_ARAC_FAMILY_2"/>
    <property type="match status" value="1"/>
</dbReference>
<feature type="domain" description="HTH araC/xylS-type" evidence="4">
    <location>
        <begin position="30"/>
        <end position="134"/>
    </location>
</feature>
<dbReference type="PANTHER" id="PTHR43280">
    <property type="entry name" value="ARAC-FAMILY TRANSCRIPTIONAL REGULATOR"/>
    <property type="match status" value="1"/>
</dbReference>
<dbReference type="Gene3D" id="1.10.10.60">
    <property type="entry name" value="Homeodomain-like"/>
    <property type="match status" value="2"/>
</dbReference>
<keyword evidence="7" id="KW-1185">Reference proteome</keyword>
<dbReference type="SMART" id="SM00342">
    <property type="entry name" value="HTH_ARAC"/>
    <property type="match status" value="1"/>
</dbReference>
<dbReference type="InterPro" id="IPR018060">
    <property type="entry name" value="HTH_AraC"/>
</dbReference>
<evidence type="ECO:0000256" key="2">
    <source>
        <dbReference type="ARBA" id="ARBA00023125"/>
    </source>
</evidence>
<sequence>MRDDKKQSEEKCGPAYLKYISSSVSDELYERIIRILHIEKKYRDKHYSAKKMAAELGTNTRYVSVVLRVRFHMNYTSLINKLRVEESMTLLTDRRYSKLRMQDISDMVGFSSRQSFYNAFCRYKGVTPLHYRQTNRIE</sequence>
<accession>A0AAW7JMI6</accession>
<proteinExistence type="predicted"/>
<evidence type="ECO:0000256" key="1">
    <source>
        <dbReference type="ARBA" id="ARBA00023015"/>
    </source>
</evidence>
<gene>
    <name evidence="5" type="ORF">QVN81_11780</name>
    <name evidence="6" type="ORF">QVN84_10945</name>
</gene>
<dbReference type="GO" id="GO:0043565">
    <property type="term" value="F:sequence-specific DNA binding"/>
    <property type="evidence" value="ECO:0007669"/>
    <property type="project" value="InterPro"/>
</dbReference>
<evidence type="ECO:0000313" key="8">
    <source>
        <dbReference type="Proteomes" id="UP001168478"/>
    </source>
</evidence>
<dbReference type="Pfam" id="PF12833">
    <property type="entry name" value="HTH_18"/>
    <property type="match status" value="1"/>
</dbReference>
<dbReference type="Proteomes" id="UP001167831">
    <property type="component" value="Unassembled WGS sequence"/>
</dbReference>
<reference evidence="6" key="1">
    <citation type="submission" date="2023-06" db="EMBL/GenBank/DDBJ databases">
        <authorList>
            <person name="Zeman M."/>
            <person name="Kubasova T."/>
            <person name="Jahodarova E."/>
            <person name="Nykrynova M."/>
            <person name="Rychlik I."/>
        </authorList>
    </citation>
    <scope>NUCLEOTIDE SEQUENCE</scope>
    <source>
        <strain evidence="6">ET15</strain>
        <strain evidence="5">ET37</strain>
    </source>
</reference>
<evidence type="ECO:0000259" key="4">
    <source>
        <dbReference type="PROSITE" id="PS01124"/>
    </source>
</evidence>
<dbReference type="InterPro" id="IPR009057">
    <property type="entry name" value="Homeodomain-like_sf"/>
</dbReference>
<evidence type="ECO:0000256" key="3">
    <source>
        <dbReference type="ARBA" id="ARBA00023163"/>
    </source>
</evidence>
<evidence type="ECO:0000313" key="7">
    <source>
        <dbReference type="Proteomes" id="UP001167831"/>
    </source>
</evidence>
<name>A0AAW7JMI6_9BACT</name>
<dbReference type="RefSeq" id="WP_021993317.1">
    <property type="nucleotide sequence ID" value="NZ_CALUKV010000001.1"/>
</dbReference>
<comment type="caution">
    <text evidence="6">The sequence shown here is derived from an EMBL/GenBank/DDBJ whole genome shotgun (WGS) entry which is preliminary data.</text>
</comment>
<organism evidence="6 8">
    <name type="scientific">Leyella lascolaii</name>
    <dbReference type="NCBI Taxonomy" id="1776379"/>
    <lineage>
        <taxon>Bacteria</taxon>
        <taxon>Pseudomonadati</taxon>
        <taxon>Bacteroidota</taxon>
        <taxon>Bacteroidia</taxon>
        <taxon>Bacteroidales</taxon>
        <taxon>Prevotellaceae</taxon>
        <taxon>Leyella</taxon>
    </lineage>
</organism>
<keyword evidence="3" id="KW-0804">Transcription</keyword>
<dbReference type="EMBL" id="JAUEIE010000016">
    <property type="protein sequence ID" value="MDN0023689.1"/>
    <property type="molecule type" value="Genomic_DNA"/>
</dbReference>